<dbReference type="EMBL" id="CCBN010000023">
    <property type="protein sequence ID" value="CDO57612.1"/>
    <property type="molecule type" value="Genomic_DNA"/>
</dbReference>
<feature type="compositionally biased region" description="Low complexity" evidence="5">
    <location>
        <begin position="9"/>
        <end position="20"/>
    </location>
</feature>
<dbReference type="Pfam" id="PF07534">
    <property type="entry name" value="TLD"/>
    <property type="match status" value="1"/>
</dbReference>
<accession>A0A0J9XJR5</accession>
<evidence type="ECO:0000259" key="6">
    <source>
        <dbReference type="PROSITE" id="PS51886"/>
    </source>
</evidence>
<evidence type="ECO:0000313" key="8">
    <source>
        <dbReference type="Proteomes" id="UP000242525"/>
    </source>
</evidence>
<dbReference type="OrthoDB" id="26679at2759"/>
<dbReference type="PANTHER" id="PTHR23354">
    <property type="entry name" value="NUCLEOLAR PROTEIN 7/ESTROGEN RECEPTOR COACTIVATOR-RELATED"/>
    <property type="match status" value="1"/>
</dbReference>
<dbReference type="Proteomes" id="UP000242525">
    <property type="component" value="Unassembled WGS sequence"/>
</dbReference>
<name>A0A0J9XJR5_GEOCN</name>
<sequence>MSTERADTSPSPGSRPGSPRTLSFGAIASGISRLLKTSANNSGTRASRGSSPEVMEEEKSFETPPLEPILLCGYQDTTRSRLLKPEVAEQLRKYLPLRLQLRDRWHLVYSLEQHGASLTTLYDRNQPPSGKRPGYVIVIKDRDHNIFGAYTNEHFRPSDLKRFFGNGDCFLWKVSDTPAGFKSETEAGQQQQEPRVQVYPYTGKNDFVIFCTPHFLSMGGGDGHYGLWVDGNLETGVSNKSLTFGNEPLSDSGTKFNIIGLEVWRI</sequence>
<comment type="similarity">
    <text evidence="2">Belongs to the OXR1 family.</text>
</comment>
<dbReference type="InterPro" id="IPR006571">
    <property type="entry name" value="TLDc_dom"/>
</dbReference>
<keyword evidence="3" id="KW-0496">Mitochondrion</keyword>
<comment type="caution">
    <text evidence="7">The sequence shown here is derived from an EMBL/GenBank/DDBJ whole genome shotgun (WGS) entry which is preliminary data.</text>
</comment>
<evidence type="ECO:0000256" key="4">
    <source>
        <dbReference type="ARBA" id="ARBA00040604"/>
    </source>
</evidence>
<evidence type="ECO:0000256" key="5">
    <source>
        <dbReference type="SAM" id="MobiDB-lite"/>
    </source>
</evidence>
<dbReference type="STRING" id="1173061.A0A0J9XJR5"/>
<dbReference type="GO" id="GO:0005739">
    <property type="term" value="C:mitochondrion"/>
    <property type="evidence" value="ECO:0007669"/>
    <property type="project" value="UniProtKB-SubCell"/>
</dbReference>
<comment type="subcellular location">
    <subcellularLocation>
        <location evidence="1">Mitochondrion</location>
    </subcellularLocation>
</comment>
<evidence type="ECO:0000313" key="7">
    <source>
        <dbReference type="EMBL" id="CDO57612.1"/>
    </source>
</evidence>
<dbReference type="SMART" id="SM00584">
    <property type="entry name" value="TLDc"/>
    <property type="match status" value="1"/>
</dbReference>
<reference evidence="7" key="1">
    <citation type="submission" date="2014-03" db="EMBL/GenBank/DDBJ databases">
        <authorList>
            <person name="Casaregola S."/>
        </authorList>
    </citation>
    <scope>NUCLEOTIDE SEQUENCE [LARGE SCALE GENOMIC DNA]</scope>
    <source>
        <strain evidence="7">CLIB 918</strain>
    </source>
</reference>
<evidence type="ECO:0000256" key="2">
    <source>
        <dbReference type="ARBA" id="ARBA00009540"/>
    </source>
</evidence>
<feature type="region of interest" description="Disordered" evidence="5">
    <location>
        <begin position="35"/>
        <end position="60"/>
    </location>
</feature>
<feature type="domain" description="TLDc" evidence="6">
    <location>
        <begin position="81"/>
        <end position="266"/>
    </location>
</feature>
<feature type="compositionally biased region" description="Polar residues" evidence="5">
    <location>
        <begin position="35"/>
        <end position="50"/>
    </location>
</feature>
<organism evidence="7 8">
    <name type="scientific">Geotrichum candidum</name>
    <name type="common">Oospora lactis</name>
    <name type="synonym">Dipodascus geotrichum</name>
    <dbReference type="NCBI Taxonomy" id="1173061"/>
    <lineage>
        <taxon>Eukaryota</taxon>
        <taxon>Fungi</taxon>
        <taxon>Dikarya</taxon>
        <taxon>Ascomycota</taxon>
        <taxon>Saccharomycotina</taxon>
        <taxon>Dipodascomycetes</taxon>
        <taxon>Dipodascales</taxon>
        <taxon>Dipodascaceae</taxon>
        <taxon>Geotrichum</taxon>
    </lineage>
</organism>
<dbReference type="PANTHER" id="PTHR23354:SF62">
    <property type="entry name" value="MUSTARD, ISOFORM V"/>
    <property type="match status" value="1"/>
</dbReference>
<dbReference type="GO" id="GO:0006979">
    <property type="term" value="P:response to oxidative stress"/>
    <property type="evidence" value="ECO:0007669"/>
    <property type="project" value="TreeGrafter"/>
</dbReference>
<dbReference type="GO" id="GO:0005634">
    <property type="term" value="C:nucleus"/>
    <property type="evidence" value="ECO:0007669"/>
    <property type="project" value="TreeGrafter"/>
</dbReference>
<keyword evidence="8" id="KW-1185">Reference proteome</keyword>
<dbReference type="PROSITE" id="PS51886">
    <property type="entry name" value="TLDC"/>
    <property type="match status" value="1"/>
</dbReference>
<proteinExistence type="inferred from homology"/>
<evidence type="ECO:0000256" key="1">
    <source>
        <dbReference type="ARBA" id="ARBA00004173"/>
    </source>
</evidence>
<gene>
    <name evidence="7" type="ORF">BN980_GECA23s00901g</name>
</gene>
<dbReference type="AlphaFoldDB" id="A0A0J9XJR5"/>
<feature type="region of interest" description="Disordered" evidence="5">
    <location>
        <begin position="1"/>
        <end position="23"/>
    </location>
</feature>
<protein>
    <recommendedName>
        <fullName evidence="4">Oxidation resistance protein 1</fullName>
    </recommendedName>
</protein>
<evidence type="ECO:0000256" key="3">
    <source>
        <dbReference type="ARBA" id="ARBA00023128"/>
    </source>
</evidence>